<evidence type="ECO:0000256" key="4">
    <source>
        <dbReference type="ARBA" id="ARBA00022475"/>
    </source>
</evidence>
<evidence type="ECO:0000256" key="8">
    <source>
        <dbReference type="ARBA" id="ARBA00022741"/>
    </source>
</evidence>
<dbReference type="Gene3D" id="3.30.565.10">
    <property type="entry name" value="Histidine kinase-like ATPase, C-terminal domain"/>
    <property type="match status" value="1"/>
</dbReference>
<gene>
    <name evidence="17" type="ORF">G3572_13800</name>
</gene>
<keyword evidence="10" id="KW-0067">ATP-binding</keyword>
<dbReference type="Pfam" id="PF02743">
    <property type="entry name" value="dCache_1"/>
    <property type="match status" value="1"/>
</dbReference>
<dbReference type="SMART" id="SM00387">
    <property type="entry name" value="HATPase_c"/>
    <property type="match status" value="1"/>
</dbReference>
<name>A0A6B3RMH4_9RHOB</name>
<keyword evidence="11 15" id="KW-1133">Transmembrane helix</keyword>
<evidence type="ECO:0000256" key="1">
    <source>
        <dbReference type="ARBA" id="ARBA00000085"/>
    </source>
</evidence>
<evidence type="ECO:0000256" key="5">
    <source>
        <dbReference type="ARBA" id="ARBA00022553"/>
    </source>
</evidence>
<dbReference type="GO" id="GO:0005524">
    <property type="term" value="F:ATP binding"/>
    <property type="evidence" value="ECO:0007669"/>
    <property type="project" value="UniProtKB-KW"/>
</dbReference>
<proteinExistence type="predicted"/>
<dbReference type="InterPro" id="IPR003594">
    <property type="entry name" value="HATPase_dom"/>
</dbReference>
<evidence type="ECO:0000313" key="17">
    <source>
        <dbReference type="EMBL" id="NEX47284.1"/>
    </source>
</evidence>
<dbReference type="GO" id="GO:0000155">
    <property type="term" value="F:phosphorelay sensor kinase activity"/>
    <property type="evidence" value="ECO:0007669"/>
    <property type="project" value="InterPro"/>
</dbReference>
<dbReference type="Pfam" id="PF02518">
    <property type="entry name" value="HATPase_c"/>
    <property type="match status" value="1"/>
</dbReference>
<dbReference type="PANTHER" id="PTHR43065">
    <property type="entry name" value="SENSOR HISTIDINE KINASE"/>
    <property type="match status" value="1"/>
</dbReference>
<evidence type="ECO:0000256" key="12">
    <source>
        <dbReference type="ARBA" id="ARBA00023012"/>
    </source>
</evidence>
<comment type="caution">
    <text evidence="17">The sequence shown here is derived from an EMBL/GenBank/DDBJ whole genome shotgun (WGS) entry which is preliminary data.</text>
</comment>
<keyword evidence="6" id="KW-0808">Transferase</keyword>
<evidence type="ECO:0000256" key="14">
    <source>
        <dbReference type="SAM" id="Coils"/>
    </source>
</evidence>
<protein>
    <recommendedName>
        <fullName evidence="3">histidine kinase</fullName>
        <ecNumber evidence="3">2.7.13.3</ecNumber>
    </recommendedName>
</protein>
<dbReference type="PIRSF" id="PIRSF036431">
    <property type="entry name" value="STHK_DctB"/>
    <property type="match status" value="1"/>
</dbReference>
<evidence type="ECO:0000256" key="11">
    <source>
        <dbReference type="ARBA" id="ARBA00022989"/>
    </source>
</evidence>
<dbReference type="InterPro" id="IPR003661">
    <property type="entry name" value="HisK_dim/P_dom"/>
</dbReference>
<accession>A0A6B3RMH4</accession>
<dbReference type="InterPro" id="IPR036890">
    <property type="entry name" value="HATPase_C_sf"/>
</dbReference>
<dbReference type="EMBL" id="JAAIKE010000004">
    <property type="protein sequence ID" value="NEX47284.1"/>
    <property type="molecule type" value="Genomic_DNA"/>
</dbReference>
<organism evidence="17 18">
    <name type="scientific">Pseudotabrizicola algicola</name>
    <dbReference type="NCBI Taxonomy" id="2709381"/>
    <lineage>
        <taxon>Bacteria</taxon>
        <taxon>Pseudomonadati</taxon>
        <taxon>Pseudomonadota</taxon>
        <taxon>Alphaproteobacteria</taxon>
        <taxon>Rhodobacterales</taxon>
        <taxon>Paracoccaceae</taxon>
        <taxon>Pseudotabrizicola</taxon>
    </lineage>
</organism>
<dbReference type="InterPro" id="IPR005467">
    <property type="entry name" value="His_kinase_dom"/>
</dbReference>
<keyword evidence="4" id="KW-1003">Cell membrane</keyword>
<dbReference type="InterPro" id="IPR017055">
    <property type="entry name" value="Sig_transdc_His_kinase_DctB"/>
</dbReference>
<evidence type="ECO:0000256" key="7">
    <source>
        <dbReference type="ARBA" id="ARBA00022692"/>
    </source>
</evidence>
<evidence type="ECO:0000256" key="13">
    <source>
        <dbReference type="ARBA" id="ARBA00023136"/>
    </source>
</evidence>
<dbReference type="CDD" id="cd12914">
    <property type="entry name" value="PDC1_DGC_like"/>
    <property type="match status" value="1"/>
</dbReference>
<dbReference type="InterPro" id="IPR029151">
    <property type="entry name" value="Sensor-like_sf"/>
</dbReference>
<dbReference type="PROSITE" id="PS50109">
    <property type="entry name" value="HIS_KIN"/>
    <property type="match status" value="1"/>
</dbReference>
<dbReference type="PANTHER" id="PTHR43065:SF46">
    <property type="entry name" value="C4-DICARBOXYLATE TRANSPORT SENSOR PROTEIN DCTB"/>
    <property type="match status" value="1"/>
</dbReference>
<feature type="coiled-coil region" evidence="14">
    <location>
        <begin position="327"/>
        <end position="354"/>
    </location>
</feature>
<keyword evidence="13 15" id="KW-0472">Membrane</keyword>
<keyword evidence="12" id="KW-0902">Two-component regulatory system</keyword>
<reference evidence="17 18" key="1">
    <citation type="submission" date="2020-02" db="EMBL/GenBank/DDBJ databases">
        <title>Rhodobacter algicola sp. nov., isolated from microalga culture.</title>
        <authorList>
            <person name="Park C.-Y."/>
        </authorList>
    </citation>
    <scope>NUCLEOTIDE SEQUENCE [LARGE SCALE GENOMIC DNA]</scope>
    <source>
        <strain evidence="17 18">ETT8</strain>
    </source>
</reference>
<evidence type="ECO:0000313" key="18">
    <source>
        <dbReference type="Proteomes" id="UP000481421"/>
    </source>
</evidence>
<comment type="catalytic activity">
    <reaction evidence="1">
        <text>ATP + protein L-histidine = ADP + protein N-phospho-L-histidine.</text>
        <dbReference type="EC" id="2.7.13.3"/>
    </reaction>
</comment>
<dbReference type="InterPro" id="IPR036097">
    <property type="entry name" value="HisK_dim/P_sf"/>
</dbReference>
<keyword evidence="14" id="KW-0175">Coiled coil</keyword>
<dbReference type="Proteomes" id="UP000481421">
    <property type="component" value="Unassembled WGS sequence"/>
</dbReference>
<feature type="domain" description="Histidine kinase" evidence="16">
    <location>
        <begin position="363"/>
        <end position="573"/>
    </location>
</feature>
<dbReference type="GO" id="GO:0005886">
    <property type="term" value="C:plasma membrane"/>
    <property type="evidence" value="ECO:0007669"/>
    <property type="project" value="UniProtKB-SubCell"/>
</dbReference>
<keyword evidence="7 15" id="KW-0812">Transmembrane</keyword>
<evidence type="ECO:0000256" key="2">
    <source>
        <dbReference type="ARBA" id="ARBA00004651"/>
    </source>
</evidence>
<keyword evidence="18" id="KW-1185">Reference proteome</keyword>
<dbReference type="SUPFAM" id="SSF47384">
    <property type="entry name" value="Homodimeric domain of signal transducing histidine kinase"/>
    <property type="match status" value="1"/>
</dbReference>
<dbReference type="Gene3D" id="1.10.287.130">
    <property type="match status" value="1"/>
</dbReference>
<dbReference type="AlphaFoldDB" id="A0A6B3RMH4"/>
<dbReference type="Gene3D" id="6.10.250.3020">
    <property type="match status" value="1"/>
</dbReference>
<dbReference type="PRINTS" id="PR00344">
    <property type="entry name" value="BCTRLSENSOR"/>
</dbReference>
<dbReference type="SUPFAM" id="SSF103190">
    <property type="entry name" value="Sensory domain-like"/>
    <property type="match status" value="1"/>
</dbReference>
<evidence type="ECO:0000256" key="15">
    <source>
        <dbReference type="SAM" id="Phobius"/>
    </source>
</evidence>
<keyword evidence="5" id="KW-0597">Phosphoprotein</keyword>
<dbReference type="InterPro" id="IPR033479">
    <property type="entry name" value="dCache_1"/>
</dbReference>
<dbReference type="SMART" id="SM00388">
    <property type="entry name" value="HisKA"/>
    <property type="match status" value="1"/>
</dbReference>
<keyword evidence="8" id="KW-0547">Nucleotide-binding</keyword>
<sequence>MTGRGILPPLLAALVAAALAWLVAERWATASLRESLDRSLLLTARAVEAEIDRFRALPDVAGEDARIRAALIDPRALDAANRYLETISAHGGASDLFLINAEGQAIAASNWNRPSSFVGERYSFRPYFTQAMESGRGQFYAIGVTTGVPGYFLSTRVTSGDQTGVLVVKLDLRPLQATWRSAGAQMALADADGVIFLSGREDWLYRPLAPLGAETLQRLDATRAYDGVDLAEAPPLLPRAPLGADATGEGWIARLTGVDRTGWRLIAARPAADVSGFALGWALIAALLALAAAAGLKTWEQRRQLIALRLSQSERLESMVATRTADLAREVEARRQAESDLRAAQEHLIHAEKMAALGRMSTAIVHEISQPLAAMEATLAAAEIGLPPADTGTAPRLATARGLIRRMQRTTKHLKSFGRKEAGALNLIDLSPVIVSALELVTPRARAVGVTPVFHPASVTVLAGAVRMEQVAVNLILNALDAVEGHSGASVTVSLSAHGPHATLTVSDTGPGIDPDILPRVTEPFFSTKTSGEGLGLGLAICKAILSEFGGDLAITSAPGQGTTVTVTLPLAARSREAAE</sequence>
<evidence type="ECO:0000256" key="3">
    <source>
        <dbReference type="ARBA" id="ARBA00012438"/>
    </source>
</evidence>
<keyword evidence="9 17" id="KW-0418">Kinase</keyword>
<dbReference type="RefSeq" id="WP_164612871.1">
    <property type="nucleotide sequence ID" value="NZ_JAAIKE010000004.1"/>
</dbReference>
<evidence type="ECO:0000259" key="16">
    <source>
        <dbReference type="PROSITE" id="PS50109"/>
    </source>
</evidence>
<dbReference type="SUPFAM" id="SSF55874">
    <property type="entry name" value="ATPase domain of HSP90 chaperone/DNA topoisomerase II/histidine kinase"/>
    <property type="match status" value="1"/>
</dbReference>
<evidence type="ECO:0000256" key="9">
    <source>
        <dbReference type="ARBA" id="ARBA00022777"/>
    </source>
</evidence>
<dbReference type="InterPro" id="IPR004358">
    <property type="entry name" value="Sig_transdc_His_kin-like_C"/>
</dbReference>
<dbReference type="EC" id="2.7.13.3" evidence="3"/>
<evidence type="ECO:0000256" key="6">
    <source>
        <dbReference type="ARBA" id="ARBA00022679"/>
    </source>
</evidence>
<feature type="transmembrane region" description="Helical" evidence="15">
    <location>
        <begin position="274"/>
        <end position="296"/>
    </location>
</feature>
<comment type="subcellular location">
    <subcellularLocation>
        <location evidence="2">Cell membrane</location>
        <topology evidence="2">Multi-pass membrane protein</topology>
    </subcellularLocation>
</comment>
<evidence type="ECO:0000256" key="10">
    <source>
        <dbReference type="ARBA" id="ARBA00022840"/>
    </source>
</evidence>
<dbReference type="Gene3D" id="3.30.450.20">
    <property type="entry name" value="PAS domain"/>
    <property type="match status" value="2"/>
</dbReference>
<dbReference type="CDD" id="cd00075">
    <property type="entry name" value="HATPase"/>
    <property type="match status" value="1"/>
</dbReference>